<gene>
    <name evidence="1" type="ORF">DID88_008852</name>
</gene>
<dbReference type="OrthoDB" id="1046782at2759"/>
<dbReference type="InterPro" id="IPR017946">
    <property type="entry name" value="PLC-like_Pdiesterase_TIM-brl"/>
</dbReference>
<evidence type="ECO:0000313" key="1">
    <source>
        <dbReference type="EMBL" id="RAL68140.1"/>
    </source>
</evidence>
<evidence type="ECO:0000313" key="2">
    <source>
        <dbReference type="Proteomes" id="UP000249056"/>
    </source>
</evidence>
<proteinExistence type="predicted"/>
<reference evidence="1 2" key="1">
    <citation type="submission" date="2018-06" db="EMBL/GenBank/DDBJ databases">
        <title>Genome Sequence of the Brown Rot Fungal Pathogen Monilinia fructigena.</title>
        <authorList>
            <person name="Landi L."/>
            <person name="De Miccolis Angelini R.M."/>
            <person name="Pollastro S."/>
            <person name="Abate D."/>
            <person name="Faretra F."/>
            <person name="Romanazzi G."/>
        </authorList>
    </citation>
    <scope>NUCLEOTIDE SEQUENCE [LARGE SCALE GENOMIC DNA]</scope>
    <source>
        <strain evidence="1 2">Mfrg269</strain>
    </source>
</reference>
<name>A0A395J6R2_9HELO</name>
<keyword evidence="2" id="KW-1185">Reference proteome</keyword>
<protein>
    <submittedName>
        <fullName evidence="1">Uncharacterized protein</fullName>
    </submittedName>
</protein>
<dbReference type="EMBL" id="QKRW01000002">
    <property type="protein sequence ID" value="RAL68140.1"/>
    <property type="molecule type" value="Genomic_DNA"/>
</dbReference>
<comment type="caution">
    <text evidence="1">The sequence shown here is derived from an EMBL/GenBank/DDBJ whole genome shotgun (WGS) entry which is preliminary data.</text>
</comment>
<dbReference type="GO" id="GO:0008081">
    <property type="term" value="F:phosphoric diester hydrolase activity"/>
    <property type="evidence" value="ECO:0007669"/>
    <property type="project" value="InterPro"/>
</dbReference>
<dbReference type="Proteomes" id="UP000249056">
    <property type="component" value="Unassembled WGS sequence"/>
</dbReference>
<dbReference type="GO" id="GO:0006629">
    <property type="term" value="P:lipid metabolic process"/>
    <property type="evidence" value="ECO:0007669"/>
    <property type="project" value="InterPro"/>
</dbReference>
<organism evidence="1 2">
    <name type="scientific">Monilinia fructigena</name>
    <dbReference type="NCBI Taxonomy" id="38457"/>
    <lineage>
        <taxon>Eukaryota</taxon>
        <taxon>Fungi</taxon>
        <taxon>Dikarya</taxon>
        <taxon>Ascomycota</taxon>
        <taxon>Pezizomycotina</taxon>
        <taxon>Leotiomycetes</taxon>
        <taxon>Helotiales</taxon>
        <taxon>Sclerotiniaceae</taxon>
        <taxon>Monilinia</taxon>
    </lineage>
</organism>
<dbReference type="AlphaFoldDB" id="A0A395J6R2"/>
<accession>A0A395J6R2</accession>
<dbReference type="Gene3D" id="3.20.20.190">
    <property type="entry name" value="Phosphatidylinositol (PI) phosphodiesterase"/>
    <property type="match status" value="1"/>
</dbReference>
<sequence>MGLDLSGWLDNNPDFTLETESGVTVHLQDKWEYSDIIPLKGLVESKYEFVVHMLEKARDGAREEWFINFMSAVGDPVKKGGSCGESRMNPTVRSKFDWGIKKRYGIIPMDYPELPKDSDLVALMIGCNIETYNPYKTETSLMSLKKNILDTDFPTPIKEMLQENDNDKLHYLMGRQILEAHHETEPGSESIKDEFVKTSATLVTKAFTAFDICPLDKYI</sequence>